<comment type="caution">
    <text evidence="1">The sequence shown here is derived from an EMBL/GenBank/DDBJ whole genome shotgun (WGS) entry which is preliminary data.</text>
</comment>
<dbReference type="PANTHER" id="PTHR34199:SF4">
    <property type="entry name" value="ARM REPEAT SUPERFAMILY PROTEIN"/>
    <property type="match status" value="1"/>
</dbReference>
<reference evidence="1" key="1">
    <citation type="submission" date="2023-12" db="EMBL/GenBank/DDBJ databases">
        <title>Genome assembly of Anisodus tanguticus.</title>
        <authorList>
            <person name="Wang Y.-J."/>
        </authorList>
    </citation>
    <scope>NUCLEOTIDE SEQUENCE</scope>
    <source>
        <strain evidence="1">KB-2021</strain>
        <tissue evidence="1">Leaf</tissue>
    </source>
</reference>
<sequence length="239" mass="27380">MDHSRNYLYSFIDCVHLSKRLICSKNLELLTYWVLHFFHRCMITRRDNPDGSLWRLAVEGFSSILLDDISKLTENAGPELTITRPARMRIWKEVADIFEIFLIGYCGRALSVMVDSADESLEMNLLDILGDKILKSQIDAPLEILERLIMTLDRCASRTCSLPLETVELMPSHCSSLSSSIISQSPRNIKTYTVLYDLHGSFVNKIHRSQYSSTSNTQTHKERNHLFFLLFIGTKTNGA</sequence>
<keyword evidence="2" id="KW-1185">Reference proteome</keyword>
<gene>
    <name evidence="1" type="ORF">RND71_042240</name>
</gene>
<organism evidence="1 2">
    <name type="scientific">Anisodus tanguticus</name>
    <dbReference type="NCBI Taxonomy" id="243964"/>
    <lineage>
        <taxon>Eukaryota</taxon>
        <taxon>Viridiplantae</taxon>
        <taxon>Streptophyta</taxon>
        <taxon>Embryophyta</taxon>
        <taxon>Tracheophyta</taxon>
        <taxon>Spermatophyta</taxon>
        <taxon>Magnoliopsida</taxon>
        <taxon>eudicotyledons</taxon>
        <taxon>Gunneridae</taxon>
        <taxon>Pentapetalae</taxon>
        <taxon>asterids</taxon>
        <taxon>lamiids</taxon>
        <taxon>Solanales</taxon>
        <taxon>Solanaceae</taxon>
        <taxon>Solanoideae</taxon>
        <taxon>Hyoscyameae</taxon>
        <taxon>Anisodus</taxon>
    </lineage>
</organism>
<evidence type="ECO:0000313" key="2">
    <source>
        <dbReference type="Proteomes" id="UP001291623"/>
    </source>
</evidence>
<evidence type="ECO:0000313" key="1">
    <source>
        <dbReference type="EMBL" id="KAK4337753.1"/>
    </source>
</evidence>
<dbReference type="PANTHER" id="PTHR34199">
    <property type="entry name" value="NUMOD3 MOTIF FAMILY PROTEIN, EXPRESSED"/>
    <property type="match status" value="1"/>
</dbReference>
<accession>A0AAE1QQJ3</accession>
<dbReference type="AlphaFoldDB" id="A0AAE1QQJ3"/>
<proteinExistence type="predicted"/>
<protein>
    <submittedName>
        <fullName evidence="1">Uncharacterized protein</fullName>
    </submittedName>
</protein>
<dbReference type="EMBL" id="JAVYJV010000024">
    <property type="protein sequence ID" value="KAK4337753.1"/>
    <property type="molecule type" value="Genomic_DNA"/>
</dbReference>
<name>A0AAE1QQJ3_9SOLA</name>
<dbReference type="Proteomes" id="UP001291623">
    <property type="component" value="Unassembled WGS sequence"/>
</dbReference>